<keyword evidence="1" id="KW-1133">Transmembrane helix</keyword>
<organism evidence="2 3">
    <name type="scientific">Natrarchaeobius chitinivorans</name>
    <dbReference type="NCBI Taxonomy" id="1679083"/>
    <lineage>
        <taxon>Archaea</taxon>
        <taxon>Methanobacteriati</taxon>
        <taxon>Methanobacteriota</taxon>
        <taxon>Stenosarchaea group</taxon>
        <taxon>Halobacteria</taxon>
        <taxon>Halobacteriales</taxon>
        <taxon>Natrialbaceae</taxon>
        <taxon>Natrarchaeobius</taxon>
    </lineage>
</organism>
<accession>A0A3N6LUP4</accession>
<feature type="transmembrane region" description="Helical" evidence="1">
    <location>
        <begin position="34"/>
        <end position="53"/>
    </location>
</feature>
<reference evidence="2 3" key="1">
    <citation type="submission" date="2018-10" db="EMBL/GenBank/DDBJ databases">
        <title>Natrarchaeobius chitinivorans gen. nov., sp. nov., and Natrarchaeobius haloalkaliphilus sp. nov., alkaliphilic, chitin-utilizing haloarchaea from hypersaline alkaline lakes.</title>
        <authorList>
            <person name="Sorokin D.Y."/>
            <person name="Elcheninov A.G."/>
            <person name="Kostrikina N.A."/>
            <person name="Bale N.J."/>
            <person name="Sinninghe Damste J.S."/>
            <person name="Khijniak T.V."/>
            <person name="Kublanov I.V."/>
            <person name="Toshchakov S.V."/>
        </authorList>
    </citation>
    <scope>NUCLEOTIDE SEQUENCE [LARGE SCALE GENOMIC DNA]</scope>
    <source>
        <strain evidence="2 3">AArcht4T</strain>
    </source>
</reference>
<proteinExistence type="predicted"/>
<evidence type="ECO:0000313" key="2">
    <source>
        <dbReference type="EMBL" id="RQG92397.1"/>
    </source>
</evidence>
<evidence type="ECO:0000256" key="1">
    <source>
        <dbReference type="SAM" id="Phobius"/>
    </source>
</evidence>
<dbReference type="Proteomes" id="UP000282323">
    <property type="component" value="Unassembled WGS sequence"/>
</dbReference>
<feature type="transmembrane region" description="Helical" evidence="1">
    <location>
        <begin position="7"/>
        <end position="28"/>
    </location>
</feature>
<dbReference type="RefSeq" id="WP_124196712.1">
    <property type="nucleotide sequence ID" value="NZ_REGA01000016.1"/>
</dbReference>
<keyword evidence="1" id="KW-0472">Membrane</keyword>
<evidence type="ECO:0008006" key="4">
    <source>
        <dbReference type="Google" id="ProtNLM"/>
    </source>
</evidence>
<dbReference type="AlphaFoldDB" id="A0A3N6LUP4"/>
<dbReference type="OrthoDB" id="204603at2157"/>
<evidence type="ECO:0000313" key="3">
    <source>
        <dbReference type="Proteomes" id="UP000282323"/>
    </source>
</evidence>
<name>A0A3N6LUP4_NATCH</name>
<keyword evidence="3" id="KW-1185">Reference proteome</keyword>
<keyword evidence="1" id="KW-0812">Transmembrane</keyword>
<protein>
    <recommendedName>
        <fullName evidence="4">DUF1328 domain-containing protein</fullName>
    </recommendedName>
</protein>
<dbReference type="EMBL" id="REGA01000016">
    <property type="protein sequence ID" value="RQG92397.1"/>
    <property type="molecule type" value="Genomic_DNA"/>
</dbReference>
<sequence length="65" mass="7059">MNRRKRTVVGVIWIVVAALMALTLGVGTPSTTGAIARLFVVALALFLAVVYLFDPWNVISEKSLQ</sequence>
<comment type="caution">
    <text evidence="2">The sequence shown here is derived from an EMBL/GenBank/DDBJ whole genome shotgun (WGS) entry which is preliminary data.</text>
</comment>
<gene>
    <name evidence="2" type="ORF">EA473_16610</name>
</gene>